<dbReference type="InterPro" id="IPR000477">
    <property type="entry name" value="RT_dom"/>
</dbReference>
<dbReference type="Pfam" id="PF03732">
    <property type="entry name" value="Retrotrans_gag"/>
    <property type="match status" value="1"/>
</dbReference>
<protein>
    <recommendedName>
        <fullName evidence="1">RNA-directed DNA polymerase</fullName>
        <ecNumber evidence="1">2.7.7.49</ecNumber>
    </recommendedName>
</protein>
<dbReference type="SUPFAM" id="SSF50630">
    <property type="entry name" value="Acid proteases"/>
    <property type="match status" value="1"/>
</dbReference>
<dbReference type="InterPro" id="IPR036397">
    <property type="entry name" value="RNaseH_sf"/>
</dbReference>
<keyword evidence="4" id="KW-0540">Nuclease</keyword>
<dbReference type="EC" id="2.7.7.49" evidence="1"/>
<dbReference type="InterPro" id="IPR043502">
    <property type="entry name" value="DNA/RNA_pol_sf"/>
</dbReference>
<evidence type="ECO:0000313" key="10">
    <source>
        <dbReference type="EMBL" id="CAN60696.1"/>
    </source>
</evidence>
<gene>
    <name evidence="10" type="ORF">VITISV_022982</name>
</gene>
<dbReference type="GO" id="GO:0003964">
    <property type="term" value="F:RNA-directed DNA polymerase activity"/>
    <property type="evidence" value="ECO:0007669"/>
    <property type="project" value="UniProtKB-KW"/>
</dbReference>
<dbReference type="InterPro" id="IPR001584">
    <property type="entry name" value="Integrase_cat-core"/>
</dbReference>
<dbReference type="SUPFAM" id="SSF53098">
    <property type="entry name" value="Ribonuclease H-like"/>
    <property type="match status" value="1"/>
</dbReference>
<dbReference type="InterPro" id="IPR050951">
    <property type="entry name" value="Retrovirus_Pol_polyprotein"/>
</dbReference>
<evidence type="ECO:0000256" key="8">
    <source>
        <dbReference type="SAM" id="MobiDB-lite"/>
    </source>
</evidence>
<evidence type="ECO:0000256" key="7">
    <source>
        <dbReference type="ARBA" id="ARBA00022918"/>
    </source>
</evidence>
<dbReference type="InterPro" id="IPR012337">
    <property type="entry name" value="RNaseH-like_sf"/>
</dbReference>
<reference evidence="10" key="1">
    <citation type="journal article" date="2007" name="PLoS ONE">
        <title>The first genome sequence of an elite grapevine cultivar (Pinot noir Vitis vinifera L.): coping with a highly heterozygous genome.</title>
        <authorList>
            <person name="Velasco R."/>
            <person name="Zharkikh A."/>
            <person name="Troggio M."/>
            <person name="Cartwright D.A."/>
            <person name="Cestaro A."/>
            <person name="Pruss D."/>
            <person name="Pindo M."/>
            <person name="FitzGerald L.M."/>
            <person name="Vezzulli S."/>
            <person name="Reid J."/>
            <person name="Malacarne G."/>
            <person name="Iliev D."/>
            <person name="Coppola G."/>
            <person name="Wardell B."/>
            <person name="Micheletti D."/>
            <person name="Macalma T."/>
            <person name="Facci M."/>
            <person name="Mitchell J.T."/>
            <person name="Perazzolli M."/>
            <person name="Eldredge G."/>
            <person name="Gatto P."/>
            <person name="Oyzerski R."/>
            <person name="Moretto M."/>
            <person name="Gutin N."/>
            <person name="Stefanini M."/>
            <person name="Chen Y."/>
            <person name="Segala C."/>
            <person name="Davenport C."/>
            <person name="Dematte L."/>
            <person name="Mraz A."/>
            <person name="Battilana J."/>
            <person name="Stormo K."/>
            <person name="Costa F."/>
            <person name="Tao Q."/>
            <person name="Si-Ammour A."/>
            <person name="Harkins T."/>
            <person name="Lackey A."/>
            <person name="Perbost C."/>
            <person name="Taillon B."/>
            <person name="Stella A."/>
            <person name="Solovyev V."/>
            <person name="Fawcett J.A."/>
            <person name="Sterck L."/>
            <person name="Vandepoele K."/>
            <person name="Grando S.M."/>
            <person name="Toppo S."/>
            <person name="Moser C."/>
            <person name="Lanchbury J."/>
            <person name="Bogden R."/>
            <person name="Skolnick M."/>
            <person name="Sgaramella V."/>
            <person name="Bhatnagar S.K."/>
            <person name="Fontana P."/>
            <person name="Gutin A."/>
            <person name="Van de Peer Y."/>
            <person name="Salamini F."/>
            <person name="Viola R."/>
        </authorList>
    </citation>
    <scope>NUCLEOTIDE SEQUENCE</scope>
</reference>
<dbReference type="GO" id="GO:0004519">
    <property type="term" value="F:endonuclease activity"/>
    <property type="evidence" value="ECO:0007669"/>
    <property type="project" value="UniProtKB-KW"/>
</dbReference>
<dbReference type="Gene3D" id="3.10.10.10">
    <property type="entry name" value="HIV Type 1 Reverse Transcriptase, subunit A, domain 1"/>
    <property type="match status" value="1"/>
</dbReference>
<keyword evidence="5" id="KW-0255">Endonuclease</keyword>
<keyword evidence="6" id="KW-0378">Hydrolase</keyword>
<sequence>MASLPGKLCMPNWIRDSGGRLVKLETPHNKKLELSLNIMEGTPEDQHSHYGHQDNPNAFRSMRDRMLPPCMSAPSCIVPPTEQVVIRPHIVPLLQTFHGMESENPYAHIKEFEDVCNTFQEGGASIDLMRLKLFPFTLKDKAKIWLNSLRPRSIRTWTDLQAEFLKKFFPTHGTNGLKRQISNFSAKENEKFYECWERYMEAINACPHHGFDTWLLVSYFYAGMSSSMKQLLETMCGGDFMSKNPEEAMDFLSCVAEVSRGWDEPNKGEVGKMKSQPNAFNAKAGMYTLNEDVDMKAKFAAMTRRLEELELKKIHEVLTNLNTVQEKGRFPSQPHKNPKGIHEVETHEGESSQVRDVKALITLRSGKKVELPTPKPHVEEEEEEETENREERRKIPVKGKRTMIQQSMQIQRNFAWEKGDHNASENFEILRQVKVNIPFLDMIKQVPTYAKFLKELFTIKRGLNVNKKAFLIEQVSAIIQCKSPLKYKDLGCPTISVMIGGKVVKKALLDLEASVNLLPYSVYKQLGLGELKPTSITLSLADRSVKIPRGIIEDVLVQVDNFYYPVDFVVLDTDPIVKETNYVPIIIGRPFLATSNAIINCRNGLMQLTFGNMTLELNIFYMSEKLITPEEEEGPKEVCIIDTLVEEHCSQKMQDKLNESLGDLEEILPLFNKEEAQEAAKEETPKVNLKPLPTELKYTYLEENKQCPVVISSSLTTPQETSLLEVLKRCKNAIGWQISNLKGISPLVYTHHIYMEEEAKPIRQPQRRLNPHLQEVVRAEVLKLLQAGIIYPISDSPCVSPTQVVPKKSRIMVVQNEKGEEVATCLISGWRVCIDYRKLNAMTRKDQFPLPFIDQVLERVSGHHFYCFLDDYSGYFQIEIDVEDQEKITFTCPFRTYAYRRMPFECLVNLEAVLNRCIEKDLVLNWEKCHFMVQQGIVLGHIISKKGIEVDKAKVELIVKLPSPTNIKGVRQFIGHARFYRRFIKDFSKLSKPLCELLAKDAKFVWDERCQRSFDQLKQFLTTTPIVRAPNWQLPFEVMCDASDFAIGAVLGQRENGKPYVIYYASKTLNEAQRNYTTTEKELLAVVFALDKFRAYLVGSFIIVFTDHSALKYLLTKQDAKARLIRWILLLQEFNLQIRDKKGVENVVADHLSRLAIAHNSHVLPINDDFPEESLMLLEKTPWYAHIANYLVTGEVPSEWKSQDMKHLFAKIHAYYWEEHFLFKYCLDQIIRKCVPEEEQKGILSHCHESACGGHFASQKTAMKVLQSEFSWPSLFKDANTMCRSYDRCQRPGKLTKRNQMPMNPILIVDLFDVWGIDFMGPFPMSFGNSYILVGVDYVSKWVEAIPCKHNDHRVVLKFLKENIFSRFEVTKAIISDGGTHFCNKHFETLLAKYGVKHKVATPYHPQTSEQVELANREIKNILMKVVNTSRRDWSIKLYDSLWAYRTAYKTILGMSPYRLVYGKAYHLLVEVEYKAWWAIKKVNMDLIRAGAKRCLDLNEMEELRNDAYIISKVAKQRMKRWHDQLISNKEFRKRQRVLLYDSRLHIFLGKLKSRWIGPFIIHQVHFNGVVELLNSNNTDTFKVNGHRLKPFIDPFKQDKEEINLLEPQKS</sequence>
<dbReference type="FunFam" id="3.30.70.270:FF:000020">
    <property type="entry name" value="Transposon Tf2-6 polyprotein-like Protein"/>
    <property type="match status" value="1"/>
</dbReference>
<feature type="domain" description="Integrase catalytic" evidence="9">
    <location>
        <begin position="1301"/>
        <end position="1465"/>
    </location>
</feature>
<dbReference type="InterPro" id="IPR043128">
    <property type="entry name" value="Rev_trsase/Diguanyl_cyclase"/>
</dbReference>
<dbReference type="InterPro" id="IPR021109">
    <property type="entry name" value="Peptidase_aspartic_dom_sf"/>
</dbReference>
<organism evidence="10">
    <name type="scientific">Vitis vinifera</name>
    <name type="common">Grape</name>
    <dbReference type="NCBI Taxonomy" id="29760"/>
    <lineage>
        <taxon>Eukaryota</taxon>
        <taxon>Viridiplantae</taxon>
        <taxon>Streptophyta</taxon>
        <taxon>Embryophyta</taxon>
        <taxon>Tracheophyta</taxon>
        <taxon>Spermatophyta</taxon>
        <taxon>Magnoliopsida</taxon>
        <taxon>eudicotyledons</taxon>
        <taxon>Gunneridae</taxon>
        <taxon>Pentapetalae</taxon>
        <taxon>rosids</taxon>
        <taxon>Vitales</taxon>
        <taxon>Vitaceae</taxon>
        <taxon>Viteae</taxon>
        <taxon>Vitis</taxon>
    </lineage>
</organism>
<dbReference type="SUPFAM" id="SSF56672">
    <property type="entry name" value="DNA/RNA polymerases"/>
    <property type="match status" value="1"/>
</dbReference>
<dbReference type="PANTHER" id="PTHR37984">
    <property type="entry name" value="PROTEIN CBG26694"/>
    <property type="match status" value="1"/>
</dbReference>
<evidence type="ECO:0000256" key="3">
    <source>
        <dbReference type="ARBA" id="ARBA00022695"/>
    </source>
</evidence>
<dbReference type="CDD" id="cd00303">
    <property type="entry name" value="retropepsin_like"/>
    <property type="match status" value="1"/>
</dbReference>
<feature type="compositionally biased region" description="Acidic residues" evidence="8">
    <location>
        <begin position="379"/>
        <end position="388"/>
    </location>
</feature>
<dbReference type="InterPro" id="IPR041373">
    <property type="entry name" value="RT_RNaseH"/>
</dbReference>
<dbReference type="GO" id="GO:0015074">
    <property type="term" value="P:DNA integration"/>
    <property type="evidence" value="ECO:0007669"/>
    <property type="project" value="InterPro"/>
</dbReference>
<evidence type="ECO:0000256" key="6">
    <source>
        <dbReference type="ARBA" id="ARBA00022801"/>
    </source>
</evidence>
<dbReference type="GO" id="GO:0016787">
    <property type="term" value="F:hydrolase activity"/>
    <property type="evidence" value="ECO:0007669"/>
    <property type="project" value="UniProtKB-KW"/>
</dbReference>
<evidence type="ECO:0000256" key="4">
    <source>
        <dbReference type="ARBA" id="ARBA00022722"/>
    </source>
</evidence>
<keyword evidence="3" id="KW-0548">Nucleotidyltransferase</keyword>
<dbReference type="CDD" id="cd09274">
    <property type="entry name" value="RNase_HI_RT_Ty3"/>
    <property type="match status" value="1"/>
</dbReference>
<dbReference type="Gene3D" id="3.30.420.10">
    <property type="entry name" value="Ribonuclease H-like superfamily/Ribonuclease H"/>
    <property type="match status" value="1"/>
</dbReference>
<dbReference type="Pfam" id="PF00665">
    <property type="entry name" value="rve"/>
    <property type="match status" value="1"/>
</dbReference>
<dbReference type="FunFam" id="3.10.20.370:FF:000001">
    <property type="entry name" value="Retrovirus-related Pol polyprotein from transposon 17.6-like protein"/>
    <property type="match status" value="1"/>
</dbReference>
<proteinExistence type="predicted"/>
<name>A5AWV3_VITVI</name>
<evidence type="ECO:0000256" key="2">
    <source>
        <dbReference type="ARBA" id="ARBA00022679"/>
    </source>
</evidence>
<keyword evidence="2" id="KW-0808">Transferase</keyword>
<dbReference type="Gene3D" id="3.30.70.270">
    <property type="match status" value="1"/>
</dbReference>
<dbReference type="Pfam" id="PF17917">
    <property type="entry name" value="RT_RNaseH"/>
    <property type="match status" value="1"/>
</dbReference>
<keyword evidence="7" id="KW-0695">RNA-directed DNA polymerase</keyword>
<evidence type="ECO:0000259" key="9">
    <source>
        <dbReference type="PROSITE" id="PS50994"/>
    </source>
</evidence>
<dbReference type="Pfam" id="PF00078">
    <property type="entry name" value="RVT_1"/>
    <property type="match status" value="1"/>
</dbReference>
<dbReference type="Gene3D" id="1.10.340.70">
    <property type="match status" value="1"/>
</dbReference>
<dbReference type="GO" id="GO:0003676">
    <property type="term" value="F:nucleic acid binding"/>
    <property type="evidence" value="ECO:0007669"/>
    <property type="project" value="InterPro"/>
</dbReference>
<feature type="region of interest" description="Disordered" evidence="8">
    <location>
        <begin position="368"/>
        <end position="402"/>
    </location>
</feature>
<dbReference type="EMBL" id="AM438561">
    <property type="protein sequence ID" value="CAN60696.1"/>
    <property type="molecule type" value="Genomic_DNA"/>
</dbReference>
<dbReference type="PROSITE" id="PS50994">
    <property type="entry name" value="INTEGRASE"/>
    <property type="match status" value="1"/>
</dbReference>
<evidence type="ECO:0000256" key="1">
    <source>
        <dbReference type="ARBA" id="ARBA00012493"/>
    </source>
</evidence>
<dbReference type="PANTHER" id="PTHR37984:SF5">
    <property type="entry name" value="PROTEIN NYNRIN-LIKE"/>
    <property type="match status" value="1"/>
</dbReference>
<dbReference type="Gene3D" id="2.40.70.10">
    <property type="entry name" value="Acid Proteases"/>
    <property type="match status" value="1"/>
</dbReference>
<dbReference type="InterPro" id="IPR005162">
    <property type="entry name" value="Retrotrans_gag_dom"/>
</dbReference>
<dbReference type="InterPro" id="IPR041588">
    <property type="entry name" value="Integrase_H2C2"/>
</dbReference>
<dbReference type="CDD" id="cd01647">
    <property type="entry name" value="RT_LTR"/>
    <property type="match status" value="1"/>
</dbReference>
<feature type="region of interest" description="Disordered" evidence="8">
    <location>
        <begin position="327"/>
        <end position="353"/>
    </location>
</feature>
<accession>A5AWV3</accession>
<feature type="compositionally biased region" description="Basic and acidic residues" evidence="8">
    <location>
        <begin position="340"/>
        <end position="353"/>
    </location>
</feature>
<dbReference type="Pfam" id="PF17921">
    <property type="entry name" value="Integrase_H2C2"/>
    <property type="match status" value="1"/>
</dbReference>
<evidence type="ECO:0000256" key="5">
    <source>
        <dbReference type="ARBA" id="ARBA00022759"/>
    </source>
</evidence>